<dbReference type="SUPFAM" id="SSF55729">
    <property type="entry name" value="Acyl-CoA N-acyltransferases (Nat)"/>
    <property type="match status" value="1"/>
</dbReference>
<evidence type="ECO:0000259" key="3">
    <source>
        <dbReference type="PROSITE" id="PS51186"/>
    </source>
</evidence>
<evidence type="ECO:0000313" key="4">
    <source>
        <dbReference type="EMBL" id="MCV7629187.1"/>
    </source>
</evidence>
<dbReference type="InterPro" id="IPR000182">
    <property type="entry name" value="GNAT_dom"/>
</dbReference>
<dbReference type="AlphaFoldDB" id="A0AAP3AHB0"/>
<sequence length="134" mass="14455">MADDLAQCYLMSYPPDVAASDLDEAREEMNATFRGDYGKLRADASTTAWVGGRLAGAIMVVTHSIWDAHLTGPFVIDLFIDPHARGKGIGRALVQHAIATCCDAGDHTLSLRFGQGTSDAAMRIYQRLGFRPVG</sequence>
<accession>A0AAP3AHB0</accession>
<evidence type="ECO:0000256" key="1">
    <source>
        <dbReference type="ARBA" id="ARBA00022679"/>
    </source>
</evidence>
<comment type="caution">
    <text evidence="4">The sequence shown here is derived from an EMBL/GenBank/DDBJ whole genome shotgun (WGS) entry which is preliminary data.</text>
</comment>
<dbReference type="EMBL" id="JALXKZ020000015">
    <property type="protein sequence ID" value="MCV7629187.1"/>
    <property type="molecule type" value="Genomic_DNA"/>
</dbReference>
<dbReference type="PROSITE" id="PS51186">
    <property type="entry name" value="GNAT"/>
    <property type="match status" value="1"/>
</dbReference>
<dbReference type="InterPro" id="IPR016181">
    <property type="entry name" value="Acyl_CoA_acyltransferase"/>
</dbReference>
<proteinExistence type="predicted"/>
<dbReference type="Gene3D" id="3.40.630.30">
    <property type="match status" value="1"/>
</dbReference>
<gene>
    <name evidence="4" type="ORF">M3A82_007510</name>
</gene>
<name>A0AAP3AHB0_MICLU</name>
<feature type="domain" description="N-acetyltransferase" evidence="3">
    <location>
        <begin position="1"/>
        <end position="134"/>
    </location>
</feature>
<dbReference type="InterPro" id="IPR050832">
    <property type="entry name" value="Bact_Acetyltransf"/>
</dbReference>
<dbReference type="Proteomes" id="UP001205867">
    <property type="component" value="Unassembled WGS sequence"/>
</dbReference>
<dbReference type="PANTHER" id="PTHR43877">
    <property type="entry name" value="AMINOALKYLPHOSPHONATE N-ACETYLTRANSFERASE-RELATED-RELATED"/>
    <property type="match status" value="1"/>
</dbReference>
<protein>
    <submittedName>
        <fullName evidence="4">GNAT family N-acetyltransferase</fullName>
    </submittedName>
</protein>
<reference evidence="4" key="1">
    <citation type="submission" date="2023-06" db="EMBL/GenBank/DDBJ databases">
        <title>lsaBGC provides a comprehensive framework for evolutionary analysis of biosynthetic gene clusters within focal taxa.</title>
        <authorList>
            <person name="Salamzade R."/>
            <person name="Sandstrom S."/>
            <person name="Kalan L.R."/>
        </authorList>
    </citation>
    <scope>NUCLEOTIDE SEQUENCE</scope>
    <source>
        <strain evidence="4">P3-SID899</strain>
    </source>
</reference>
<evidence type="ECO:0000256" key="2">
    <source>
        <dbReference type="ARBA" id="ARBA00023315"/>
    </source>
</evidence>
<keyword evidence="1" id="KW-0808">Transferase</keyword>
<dbReference type="RefSeq" id="WP_206397498.1">
    <property type="nucleotide sequence ID" value="NZ_CP082331.1"/>
</dbReference>
<keyword evidence="2" id="KW-0012">Acyltransferase</keyword>
<dbReference type="GO" id="GO:0016747">
    <property type="term" value="F:acyltransferase activity, transferring groups other than amino-acyl groups"/>
    <property type="evidence" value="ECO:0007669"/>
    <property type="project" value="InterPro"/>
</dbReference>
<dbReference type="Pfam" id="PF00583">
    <property type="entry name" value="Acetyltransf_1"/>
    <property type="match status" value="1"/>
</dbReference>
<organism evidence="4 5">
    <name type="scientific">Micrococcus luteus</name>
    <name type="common">Micrococcus lysodeikticus</name>
    <dbReference type="NCBI Taxonomy" id="1270"/>
    <lineage>
        <taxon>Bacteria</taxon>
        <taxon>Bacillati</taxon>
        <taxon>Actinomycetota</taxon>
        <taxon>Actinomycetes</taxon>
        <taxon>Micrococcales</taxon>
        <taxon>Micrococcaceae</taxon>
        <taxon>Micrococcus</taxon>
    </lineage>
</organism>
<evidence type="ECO:0000313" key="5">
    <source>
        <dbReference type="Proteomes" id="UP001205867"/>
    </source>
</evidence>
<dbReference type="CDD" id="cd04301">
    <property type="entry name" value="NAT_SF"/>
    <property type="match status" value="1"/>
</dbReference>